<dbReference type="STRING" id="1302690.BUE76_04955"/>
<sequence>MEMRKPSRAALLCCALFMSLALWAQKNYPQQYFRNPLDIPMQLVANFGELRNNHWHMGLDIRTQQRENLPVMAAADGYIARVNIDAIGFGRALVINHPNGLSTLYAHLNAFDPAIEQWVKAEQYKRQQWDVDLEIPRQLFPVTKGQFIAYSGNTGGSQGPHVHFEIRETATDRCLNPMLFGFPIPDAVPPTVSRIALYDRNKSTYAQTPLLIGLRKAGANWQPAAGNLITSASNKISFAIGAVDRFTGYTNPNGIFCARILMDGLLLSEFELDRIDYDVTRYLNASTDYRYKAAGGPWLQHVSRMPGDTSSVYHHTPTDGILYLTDTATHDVQIEVSDAAGNHTTVAFSVRYNPAQARTYSAAPEQLVPAQVNVVEREDFELYTSEYAVYDTINTTFVRSWAGTVGGVSPVFSVAAATHPVHDSVRVRIKVPENMDGEQQQRLVIKGVAGSRTVIMPVSISKGWASAKFRQLGSYQLILDQEPPAINAPGAASVVDARKLKRLVFTPRDNLDKIASFRAEVDGTWLRFTNDKGRTWIYNFDEMFPVGEHTLRVVVRDVAGNETVKEWRVMR</sequence>
<organism evidence="3 4">
    <name type="scientific">Cnuella takakiae</name>
    <dbReference type="NCBI Taxonomy" id="1302690"/>
    <lineage>
        <taxon>Bacteria</taxon>
        <taxon>Pseudomonadati</taxon>
        <taxon>Bacteroidota</taxon>
        <taxon>Chitinophagia</taxon>
        <taxon>Chitinophagales</taxon>
        <taxon>Chitinophagaceae</taxon>
        <taxon>Cnuella</taxon>
    </lineage>
</organism>
<evidence type="ECO:0000313" key="4">
    <source>
        <dbReference type="Proteomes" id="UP000184368"/>
    </source>
</evidence>
<accession>A0A1M5EVS3</accession>
<evidence type="ECO:0000313" key="3">
    <source>
        <dbReference type="EMBL" id="SHF83307.1"/>
    </source>
</evidence>
<dbReference type="Pfam" id="PF01551">
    <property type="entry name" value="Peptidase_M23"/>
    <property type="match status" value="1"/>
</dbReference>
<dbReference type="InterPro" id="IPR016047">
    <property type="entry name" value="M23ase_b-sheet_dom"/>
</dbReference>
<protein>
    <submittedName>
        <fullName evidence="3">Peptidase family M23</fullName>
    </submittedName>
</protein>
<dbReference type="Proteomes" id="UP000184368">
    <property type="component" value="Unassembled WGS sequence"/>
</dbReference>
<dbReference type="PANTHER" id="PTHR21666">
    <property type="entry name" value="PEPTIDASE-RELATED"/>
    <property type="match status" value="1"/>
</dbReference>
<dbReference type="InterPro" id="IPR013783">
    <property type="entry name" value="Ig-like_fold"/>
</dbReference>
<dbReference type="Gene3D" id="2.70.70.10">
    <property type="entry name" value="Glucose Permease (Domain IIA)"/>
    <property type="match status" value="1"/>
</dbReference>
<dbReference type="GO" id="GO:0004222">
    <property type="term" value="F:metalloendopeptidase activity"/>
    <property type="evidence" value="ECO:0007669"/>
    <property type="project" value="TreeGrafter"/>
</dbReference>
<dbReference type="EMBL" id="FQUO01000012">
    <property type="protein sequence ID" value="SHF83307.1"/>
    <property type="molecule type" value="Genomic_DNA"/>
</dbReference>
<evidence type="ECO:0000259" key="2">
    <source>
        <dbReference type="Pfam" id="PF01551"/>
    </source>
</evidence>
<dbReference type="Gene3D" id="2.60.40.10">
    <property type="entry name" value="Immunoglobulins"/>
    <property type="match status" value="1"/>
</dbReference>
<dbReference type="PANTHER" id="PTHR21666:SF270">
    <property type="entry name" value="MUREIN HYDROLASE ACTIVATOR ENVC"/>
    <property type="match status" value="1"/>
</dbReference>
<proteinExistence type="predicted"/>
<dbReference type="InterPro" id="IPR050570">
    <property type="entry name" value="Cell_wall_metabolism_enzyme"/>
</dbReference>
<dbReference type="SUPFAM" id="SSF51261">
    <property type="entry name" value="Duplicated hybrid motif"/>
    <property type="match status" value="2"/>
</dbReference>
<name>A0A1M5EVS3_9BACT</name>
<keyword evidence="4" id="KW-1185">Reference proteome</keyword>
<reference evidence="3 4" key="1">
    <citation type="submission" date="2016-11" db="EMBL/GenBank/DDBJ databases">
        <authorList>
            <person name="Jaros S."/>
            <person name="Januszkiewicz K."/>
            <person name="Wedrychowicz H."/>
        </authorList>
    </citation>
    <scope>NUCLEOTIDE SEQUENCE [LARGE SCALE GENOMIC DNA]</scope>
    <source>
        <strain evidence="3 4">DSM 26897</strain>
    </source>
</reference>
<dbReference type="AlphaFoldDB" id="A0A1M5EVS3"/>
<keyword evidence="1" id="KW-0732">Signal</keyword>
<feature type="chain" id="PRO_5009909979" evidence="1">
    <location>
        <begin position="25"/>
        <end position="571"/>
    </location>
</feature>
<feature type="domain" description="M23ase beta-sheet core" evidence="2">
    <location>
        <begin position="56"/>
        <end position="123"/>
    </location>
</feature>
<dbReference type="InterPro" id="IPR011055">
    <property type="entry name" value="Dup_hybrid_motif"/>
</dbReference>
<gene>
    <name evidence="3" type="ORF">SAMN05444008_112214</name>
</gene>
<evidence type="ECO:0000256" key="1">
    <source>
        <dbReference type="SAM" id="SignalP"/>
    </source>
</evidence>
<feature type="signal peptide" evidence="1">
    <location>
        <begin position="1"/>
        <end position="24"/>
    </location>
</feature>
<dbReference type="CDD" id="cd12797">
    <property type="entry name" value="M23_peptidase"/>
    <property type="match status" value="1"/>
</dbReference>